<protein>
    <recommendedName>
        <fullName evidence="3">Bacteriocin-type signal sequence-containing protein</fullName>
    </recommendedName>
</protein>
<dbReference type="Proteomes" id="UP000184216">
    <property type="component" value="Unassembled WGS sequence"/>
</dbReference>
<evidence type="ECO:0008006" key="3">
    <source>
        <dbReference type="Google" id="ProtNLM"/>
    </source>
</evidence>
<dbReference type="RefSeq" id="WP_159438471.1">
    <property type="nucleotide sequence ID" value="NZ_FRBX01000002.1"/>
</dbReference>
<name>A0ABY1J329_9FLAO</name>
<accession>A0ABY1J329</accession>
<gene>
    <name evidence="1" type="ORF">SAMN05444387_2183</name>
</gene>
<organism evidence="1 2">
    <name type="scientific">Flavobacterium pectinovorum</name>
    <dbReference type="NCBI Taxonomy" id="29533"/>
    <lineage>
        <taxon>Bacteria</taxon>
        <taxon>Pseudomonadati</taxon>
        <taxon>Bacteroidota</taxon>
        <taxon>Flavobacteriia</taxon>
        <taxon>Flavobacteriales</taxon>
        <taxon>Flavobacteriaceae</taxon>
        <taxon>Flavobacterium</taxon>
    </lineage>
</organism>
<keyword evidence="2" id="KW-1185">Reference proteome</keyword>
<evidence type="ECO:0000313" key="2">
    <source>
        <dbReference type="Proteomes" id="UP000184216"/>
    </source>
</evidence>
<reference evidence="1 2" key="1">
    <citation type="submission" date="2016-11" db="EMBL/GenBank/DDBJ databases">
        <authorList>
            <person name="Varghese N."/>
            <person name="Submissions S."/>
        </authorList>
    </citation>
    <scope>NUCLEOTIDE SEQUENCE [LARGE SCALE GENOMIC DNA]</scope>
    <source>
        <strain evidence="1 2">DSM 6368</strain>
    </source>
</reference>
<proteinExistence type="predicted"/>
<comment type="caution">
    <text evidence="1">The sequence shown here is derived from an EMBL/GenBank/DDBJ whole genome shotgun (WGS) entry which is preliminary data.</text>
</comment>
<sequence>MDNLKKFEFEKLDSSEMKEVQGGNLFDELVKVIKSLEPIINPIVGIVT</sequence>
<dbReference type="EMBL" id="FRBX01000002">
    <property type="protein sequence ID" value="SHM20312.1"/>
    <property type="molecule type" value="Genomic_DNA"/>
</dbReference>
<evidence type="ECO:0000313" key="1">
    <source>
        <dbReference type="EMBL" id="SHM20312.1"/>
    </source>
</evidence>